<evidence type="ECO:0000313" key="4">
    <source>
        <dbReference type="Proteomes" id="UP000316008"/>
    </source>
</evidence>
<keyword evidence="1" id="KW-0732">Signal</keyword>
<accession>A0A556MPL6</accession>
<organism evidence="3 4">
    <name type="scientific">Fluviicola chungangensis</name>
    <dbReference type="NCBI Taxonomy" id="2597671"/>
    <lineage>
        <taxon>Bacteria</taxon>
        <taxon>Pseudomonadati</taxon>
        <taxon>Bacteroidota</taxon>
        <taxon>Flavobacteriia</taxon>
        <taxon>Flavobacteriales</taxon>
        <taxon>Crocinitomicaceae</taxon>
        <taxon>Fluviicola</taxon>
    </lineage>
</organism>
<dbReference type="InterPro" id="IPR026444">
    <property type="entry name" value="Secre_tail"/>
</dbReference>
<dbReference type="RefSeq" id="WP_144333504.1">
    <property type="nucleotide sequence ID" value="NZ_VLPL01000006.1"/>
</dbReference>
<dbReference type="PANTHER" id="PTHR35580:SF1">
    <property type="entry name" value="PHYTASE-LIKE DOMAIN-CONTAINING PROTEIN"/>
    <property type="match status" value="1"/>
</dbReference>
<keyword evidence="4" id="KW-1185">Reference proteome</keyword>
<dbReference type="Pfam" id="PF18962">
    <property type="entry name" value="Por_Secre_tail"/>
    <property type="match status" value="1"/>
</dbReference>
<reference evidence="3 4" key="1">
    <citation type="submission" date="2019-07" db="EMBL/GenBank/DDBJ databases">
        <authorList>
            <person name="Huq M.A."/>
        </authorList>
    </citation>
    <scope>NUCLEOTIDE SEQUENCE [LARGE SCALE GENOMIC DNA]</scope>
    <source>
        <strain evidence="3 4">MAH-3</strain>
    </source>
</reference>
<name>A0A556MPL6_9FLAO</name>
<dbReference type="OrthoDB" id="9811934at2"/>
<dbReference type="Gene3D" id="2.80.10.50">
    <property type="match status" value="1"/>
</dbReference>
<protein>
    <submittedName>
        <fullName evidence="3">T9SS type A sorting domain-containing protein</fullName>
    </submittedName>
</protein>
<dbReference type="InterPro" id="IPR052918">
    <property type="entry name" value="Motility_Chemotaxis_Reg"/>
</dbReference>
<feature type="domain" description="Secretion system C-terminal sorting" evidence="2">
    <location>
        <begin position="488"/>
        <end position="557"/>
    </location>
</feature>
<dbReference type="EMBL" id="VLPL01000006">
    <property type="protein sequence ID" value="TSJ41870.1"/>
    <property type="molecule type" value="Genomic_DNA"/>
</dbReference>
<evidence type="ECO:0000259" key="2">
    <source>
        <dbReference type="Pfam" id="PF18962"/>
    </source>
</evidence>
<evidence type="ECO:0000313" key="3">
    <source>
        <dbReference type="EMBL" id="TSJ41870.1"/>
    </source>
</evidence>
<gene>
    <name evidence="3" type="ORF">FO442_12315</name>
</gene>
<dbReference type="NCBIfam" id="TIGR04183">
    <property type="entry name" value="Por_Secre_tail"/>
    <property type="match status" value="1"/>
</dbReference>
<dbReference type="Proteomes" id="UP000316008">
    <property type="component" value="Unassembled WGS sequence"/>
</dbReference>
<sequence length="559" mass="60340">MIQNLTGLILLLILPIFGKAQVYSYDWAFSYKGSILGQDLLTDQEGNSYVTAIFSDTFDGDPGASDIILDGGGVGKSFIQKLNPEGELIWIREFNGDGLININSLTLDTAGNLYGVGIFNGTIDFDPGIGVNNITSTSKGFLVKFDTDGNLYWVKMMNGSGIAYPNALALDNDQNPIILGSFSQTIDFDLGASIYNLSSSGSDDFFIQKVDSGGNLMWVKQIYGLQSEVAWYMASDDQDIYISGVYESTKDFDPGPGIHTLTPVGNQDIFLVKLTLDGDFVWAKSVGGGAREYPTDILIDNMGSILLSGVFAGNNVDFDPGSASYLLSALGTENGFALKINHDGDFEWVKTFGSTEYNYVNNLALTSNNEVCLLGVYTSTVDLDPGPGTNSVNSIDDLGCFVVTLDPGGNYLWSEHVARYGTHICTDTQDNLIVFGSFYGTTDFDPGIGVANLTTTTSPNTPYFNSYLKKLSHGSLGVSSFSKADFSIYPNPASNTLTIKKQAGDHCKITGFGADGKMIFENEFSIPETSINIANLSGGTYTLEITVNDQIVRKKFVKL</sequence>
<evidence type="ECO:0000256" key="1">
    <source>
        <dbReference type="ARBA" id="ARBA00022729"/>
    </source>
</evidence>
<dbReference type="AlphaFoldDB" id="A0A556MPL6"/>
<dbReference type="SUPFAM" id="SSF101898">
    <property type="entry name" value="NHL repeat"/>
    <property type="match status" value="1"/>
</dbReference>
<comment type="caution">
    <text evidence="3">The sequence shown here is derived from an EMBL/GenBank/DDBJ whole genome shotgun (WGS) entry which is preliminary data.</text>
</comment>
<proteinExistence type="predicted"/>
<dbReference type="PANTHER" id="PTHR35580">
    <property type="entry name" value="CELL SURFACE GLYCOPROTEIN (S-LAYER PROTEIN)-LIKE PROTEIN"/>
    <property type="match status" value="1"/>
</dbReference>